<accession>A0A252EE44</accession>
<protein>
    <submittedName>
        <fullName evidence="1">Uncharacterized protein</fullName>
    </submittedName>
</protein>
<evidence type="ECO:0000313" key="2">
    <source>
        <dbReference type="Proteomes" id="UP000195072"/>
    </source>
</evidence>
<name>A0A252EE44_9PROT</name>
<dbReference type="RefSeq" id="WP_086898860.1">
    <property type="nucleotide sequence ID" value="NZ_JOOZ01000178.1"/>
</dbReference>
<dbReference type="AlphaFoldDB" id="A0A252EE44"/>
<sequence>MNTQVEQTAAPTPHWQDILEYSAIWALYTLADGAEIVCSFLHTWWAGFARAAIVTTLAGLGLAQWDWFMTRFCLVCAVIVEAV</sequence>
<reference evidence="1 2" key="1">
    <citation type="submission" date="2014-06" db="EMBL/GenBank/DDBJ databases">
        <authorList>
            <person name="Ju J."/>
            <person name="Zhang J."/>
        </authorList>
    </citation>
    <scope>NUCLEOTIDE SEQUENCE [LARGE SCALE GENOMIC DNA]</scope>
    <source>
        <strain evidence="1">DmL_050</strain>
    </source>
</reference>
<proteinExistence type="predicted"/>
<dbReference type="Proteomes" id="UP000195072">
    <property type="component" value="Unassembled WGS sequence"/>
</dbReference>
<evidence type="ECO:0000313" key="1">
    <source>
        <dbReference type="EMBL" id="OUL64503.1"/>
    </source>
</evidence>
<gene>
    <name evidence="1" type="ORF">HK16_04920</name>
</gene>
<comment type="caution">
    <text evidence="1">The sequence shown here is derived from an EMBL/GenBank/DDBJ whole genome shotgun (WGS) entry which is preliminary data.</text>
</comment>
<dbReference type="EMBL" id="JOOZ01000178">
    <property type="protein sequence ID" value="OUL64503.1"/>
    <property type="molecule type" value="Genomic_DNA"/>
</dbReference>
<organism evidence="1 2">
    <name type="scientific">Acetobacter senegalensis</name>
    <dbReference type="NCBI Taxonomy" id="446692"/>
    <lineage>
        <taxon>Bacteria</taxon>
        <taxon>Pseudomonadati</taxon>
        <taxon>Pseudomonadota</taxon>
        <taxon>Alphaproteobacteria</taxon>
        <taxon>Acetobacterales</taxon>
        <taxon>Acetobacteraceae</taxon>
        <taxon>Acetobacter</taxon>
    </lineage>
</organism>